<dbReference type="SUPFAM" id="SSF53032">
    <property type="entry name" value="tRNA-intron endonuclease catalytic domain-like"/>
    <property type="match status" value="1"/>
</dbReference>
<proteinExistence type="inferred from homology"/>
<organism evidence="4 5">
    <name type="scientific">Cryptolaemus montrouzieri</name>
    <dbReference type="NCBI Taxonomy" id="559131"/>
    <lineage>
        <taxon>Eukaryota</taxon>
        <taxon>Metazoa</taxon>
        <taxon>Ecdysozoa</taxon>
        <taxon>Arthropoda</taxon>
        <taxon>Hexapoda</taxon>
        <taxon>Insecta</taxon>
        <taxon>Pterygota</taxon>
        <taxon>Neoptera</taxon>
        <taxon>Endopterygota</taxon>
        <taxon>Coleoptera</taxon>
        <taxon>Polyphaga</taxon>
        <taxon>Cucujiformia</taxon>
        <taxon>Coccinelloidea</taxon>
        <taxon>Coccinellidae</taxon>
        <taxon>Scymninae</taxon>
        <taxon>Scymnini</taxon>
        <taxon>Cryptolaemus</taxon>
    </lineage>
</organism>
<comment type="caution">
    <text evidence="4">The sequence shown here is derived from an EMBL/GenBank/DDBJ whole genome shotgun (WGS) entry which is preliminary data.</text>
</comment>
<evidence type="ECO:0000256" key="2">
    <source>
        <dbReference type="ARBA" id="ARBA00022694"/>
    </source>
</evidence>
<comment type="similarity">
    <text evidence="1">Belongs to the SEN15 family.</text>
</comment>
<dbReference type="InterPro" id="IPR011856">
    <property type="entry name" value="tRNA_endonuc-like_dom_sf"/>
</dbReference>
<dbReference type="Gene3D" id="3.40.1350.10">
    <property type="match status" value="1"/>
</dbReference>
<evidence type="ECO:0000259" key="3">
    <source>
        <dbReference type="Pfam" id="PF09631"/>
    </source>
</evidence>
<keyword evidence="5" id="KW-1185">Reference proteome</keyword>
<gene>
    <name evidence="4" type="ORF">HHI36_018006</name>
</gene>
<name>A0ABD2NZY8_9CUCU</name>
<protein>
    <recommendedName>
        <fullName evidence="3">tRNA-splicing endonuclease subunit Sen15 domain-containing protein</fullName>
    </recommendedName>
</protein>
<feature type="domain" description="tRNA-splicing endonuclease subunit Sen15" evidence="3">
    <location>
        <begin position="25"/>
        <end position="119"/>
    </location>
</feature>
<dbReference type="Proteomes" id="UP001516400">
    <property type="component" value="Unassembled WGS sequence"/>
</dbReference>
<dbReference type="InterPro" id="IPR036167">
    <property type="entry name" value="tRNA_intron_Endo_cat-like_sf"/>
</dbReference>
<sequence length="173" mass="20204">MNEKLISDILSQGCLTKKEAAMVKQIYLELSEVKRYWNVEYFFHDGHRKIYLSARTKKEDKPSLFIPTHVSDSLNFMEMQKLLTLNEQKEFHGIFLAIINPDSTCVYYQISEGLIEPEQITSKHLMKNKQEYLDSQLRKHRNLFEQSALYGIPITLNAEKRDEASGGRSEDVK</sequence>
<evidence type="ECO:0000313" key="5">
    <source>
        <dbReference type="Proteomes" id="UP001516400"/>
    </source>
</evidence>
<dbReference type="PANTHER" id="PTHR28582:SF1">
    <property type="entry name" value="TRNA-SPLICING ENDONUCLEASE SUBUNIT SEN15"/>
    <property type="match status" value="1"/>
</dbReference>
<dbReference type="EMBL" id="JABFTP020000165">
    <property type="protein sequence ID" value="KAL3283835.1"/>
    <property type="molecule type" value="Genomic_DNA"/>
</dbReference>
<accession>A0ABD2NZY8</accession>
<dbReference type="GO" id="GO:0005634">
    <property type="term" value="C:nucleus"/>
    <property type="evidence" value="ECO:0007669"/>
    <property type="project" value="UniProtKB-ARBA"/>
</dbReference>
<dbReference type="InterPro" id="IPR018593">
    <property type="entry name" value="tRNA-endonuc_su_Sen15"/>
</dbReference>
<dbReference type="Pfam" id="PF09631">
    <property type="entry name" value="Sen15"/>
    <property type="match status" value="1"/>
</dbReference>
<evidence type="ECO:0000313" key="4">
    <source>
        <dbReference type="EMBL" id="KAL3283835.1"/>
    </source>
</evidence>
<keyword evidence="2" id="KW-0819">tRNA processing</keyword>
<evidence type="ECO:0000256" key="1">
    <source>
        <dbReference type="ARBA" id="ARBA00006091"/>
    </source>
</evidence>
<dbReference type="GO" id="GO:0008033">
    <property type="term" value="P:tRNA processing"/>
    <property type="evidence" value="ECO:0007669"/>
    <property type="project" value="UniProtKB-KW"/>
</dbReference>
<reference evidence="4 5" key="1">
    <citation type="journal article" date="2021" name="BMC Biol.">
        <title>Horizontally acquired antibacterial genes associated with adaptive radiation of ladybird beetles.</title>
        <authorList>
            <person name="Li H.S."/>
            <person name="Tang X.F."/>
            <person name="Huang Y.H."/>
            <person name="Xu Z.Y."/>
            <person name="Chen M.L."/>
            <person name="Du X.Y."/>
            <person name="Qiu B.Y."/>
            <person name="Chen P.T."/>
            <person name="Zhang W."/>
            <person name="Slipinski A."/>
            <person name="Escalona H.E."/>
            <person name="Waterhouse R.M."/>
            <person name="Zwick A."/>
            <person name="Pang H."/>
        </authorList>
    </citation>
    <scope>NUCLEOTIDE SEQUENCE [LARGE SCALE GENOMIC DNA]</scope>
    <source>
        <strain evidence="4">SYSU2018</strain>
    </source>
</reference>
<dbReference type="PANTHER" id="PTHR28582">
    <property type="entry name" value="TRNA-SPLICING ENDONUCLEASE SUBUNIT SEN15"/>
    <property type="match status" value="1"/>
</dbReference>
<dbReference type="AlphaFoldDB" id="A0ABD2NZY8"/>